<dbReference type="Gramene" id="ERN00681">
    <property type="protein sequence ID" value="ERN00681"/>
    <property type="gene ID" value="AMTR_s00106p00051260"/>
</dbReference>
<organism evidence="2 3">
    <name type="scientific">Amborella trichopoda</name>
    <dbReference type="NCBI Taxonomy" id="13333"/>
    <lineage>
        <taxon>Eukaryota</taxon>
        <taxon>Viridiplantae</taxon>
        <taxon>Streptophyta</taxon>
        <taxon>Embryophyta</taxon>
        <taxon>Tracheophyta</taxon>
        <taxon>Spermatophyta</taxon>
        <taxon>Magnoliopsida</taxon>
        <taxon>Amborellales</taxon>
        <taxon>Amborellaceae</taxon>
        <taxon>Amborella</taxon>
    </lineage>
</organism>
<proteinExistence type="predicted"/>
<keyword evidence="3" id="KW-1185">Reference proteome</keyword>
<evidence type="ECO:0000313" key="2">
    <source>
        <dbReference type="EMBL" id="ERN00681.1"/>
    </source>
</evidence>
<dbReference type="Proteomes" id="UP000017836">
    <property type="component" value="Unassembled WGS sequence"/>
</dbReference>
<feature type="non-terminal residue" evidence="2">
    <location>
        <position position="108"/>
    </location>
</feature>
<dbReference type="HOGENOM" id="CLU_2203680_0_0_1"/>
<accession>W1NZG6</accession>
<feature type="compositionally biased region" description="Polar residues" evidence="1">
    <location>
        <begin position="34"/>
        <end position="52"/>
    </location>
</feature>
<feature type="region of interest" description="Disordered" evidence="1">
    <location>
        <begin position="1"/>
        <end position="80"/>
    </location>
</feature>
<name>W1NZG6_AMBTC</name>
<reference evidence="3" key="1">
    <citation type="journal article" date="2013" name="Science">
        <title>The Amborella genome and the evolution of flowering plants.</title>
        <authorList>
            <consortium name="Amborella Genome Project"/>
        </authorList>
    </citation>
    <scope>NUCLEOTIDE SEQUENCE [LARGE SCALE GENOMIC DNA]</scope>
</reference>
<sequence>MVLSMARGGLNSGLEPGGVEGYAKSMQPDLPFRYSSQVLGSRSQGKSCTSENEFAPLDSFESARNTREGEKKPITRQRTAHQIATKLVEEDFGMGRLAGSCWRGGGML</sequence>
<protein>
    <submittedName>
        <fullName evidence="2">Uncharacterized protein</fullName>
    </submittedName>
</protein>
<gene>
    <name evidence="2" type="ORF">AMTR_s00106p00051260</name>
</gene>
<dbReference type="AlphaFoldDB" id="W1NZG6"/>
<feature type="compositionally biased region" description="Basic and acidic residues" evidence="1">
    <location>
        <begin position="64"/>
        <end position="73"/>
    </location>
</feature>
<evidence type="ECO:0000313" key="3">
    <source>
        <dbReference type="Proteomes" id="UP000017836"/>
    </source>
</evidence>
<dbReference type="EMBL" id="KI394815">
    <property type="protein sequence ID" value="ERN00681.1"/>
    <property type="molecule type" value="Genomic_DNA"/>
</dbReference>
<evidence type="ECO:0000256" key="1">
    <source>
        <dbReference type="SAM" id="MobiDB-lite"/>
    </source>
</evidence>